<name>A0A0P7AXR3_9FLAO</name>
<dbReference type="InterPro" id="IPR002698">
    <property type="entry name" value="FTHF_cligase"/>
</dbReference>
<keyword evidence="7" id="KW-1185">Reference proteome</keyword>
<dbReference type="PANTHER" id="PTHR23407">
    <property type="entry name" value="ATPASE INHIBITOR/5-FORMYLTETRAHYDROFOLATE CYCLO-LIGASE"/>
    <property type="match status" value="1"/>
</dbReference>
<keyword evidence="3 4" id="KW-0067">ATP-binding</keyword>
<comment type="similarity">
    <text evidence="1 5">Belongs to the 5-formyltetrahydrofolate cyclo-ligase family.</text>
</comment>
<dbReference type="PANTHER" id="PTHR23407:SF1">
    <property type="entry name" value="5-FORMYLTETRAHYDROFOLATE CYCLO-LIGASE"/>
    <property type="match status" value="1"/>
</dbReference>
<evidence type="ECO:0000256" key="2">
    <source>
        <dbReference type="ARBA" id="ARBA00022741"/>
    </source>
</evidence>
<dbReference type="GO" id="GO:0030272">
    <property type="term" value="F:5-formyltetrahydrofolate cyclo-ligase activity"/>
    <property type="evidence" value="ECO:0007669"/>
    <property type="project" value="UniProtKB-EC"/>
</dbReference>
<dbReference type="PATRIC" id="fig|1300341.3.peg.1599"/>
<dbReference type="InterPro" id="IPR037171">
    <property type="entry name" value="NagB/RpiA_transferase-like"/>
</dbReference>
<dbReference type="Proteomes" id="UP000050280">
    <property type="component" value="Unassembled WGS sequence"/>
</dbReference>
<feature type="binding site" evidence="4">
    <location>
        <begin position="3"/>
        <end position="7"/>
    </location>
    <ligand>
        <name>ATP</name>
        <dbReference type="ChEBI" id="CHEBI:30616"/>
    </ligand>
</feature>
<dbReference type="GO" id="GO:0009396">
    <property type="term" value="P:folic acid-containing compound biosynthetic process"/>
    <property type="evidence" value="ECO:0007669"/>
    <property type="project" value="TreeGrafter"/>
</dbReference>
<dbReference type="GO" id="GO:0005524">
    <property type="term" value="F:ATP binding"/>
    <property type="evidence" value="ECO:0007669"/>
    <property type="project" value="UniProtKB-KW"/>
</dbReference>
<gene>
    <name evidence="6" type="ORF">I595_1406</name>
</gene>
<dbReference type="NCBIfam" id="TIGR02727">
    <property type="entry name" value="MTHFS_bact"/>
    <property type="match status" value="1"/>
</dbReference>
<dbReference type="OrthoDB" id="9801938at2"/>
<keyword evidence="2 4" id="KW-0547">Nucleotide-binding</keyword>
<dbReference type="InterPro" id="IPR024185">
    <property type="entry name" value="FTHF_cligase-like_sf"/>
</dbReference>
<evidence type="ECO:0000256" key="4">
    <source>
        <dbReference type="PIRSR" id="PIRSR006806-1"/>
    </source>
</evidence>
<sequence>MLKETLRKEYKKKRGHLQDESLEQQSLEISNRLLSLPIWNFSFYHLFLSITDSKEIHTNPILSILLGKDKNVVVPKVEGPGRLTHFLLTDNTRLVTNAWKIPEPVDGVVVPPNKLDVVFVPLLAFDVRGHRVGYGGGFYDAFLSECRPECLKIGLSLFEAEALITDVGPYDVALNYAVTPNKVYRF</sequence>
<dbReference type="RefSeq" id="WP_054558545.1">
    <property type="nucleotide sequence ID" value="NZ_LDJX01000002.1"/>
</dbReference>
<dbReference type="SUPFAM" id="SSF100950">
    <property type="entry name" value="NagB/RpiA/CoA transferase-like"/>
    <property type="match status" value="1"/>
</dbReference>
<keyword evidence="5" id="KW-0460">Magnesium</keyword>
<dbReference type="Pfam" id="PF01812">
    <property type="entry name" value="5-FTHF_cyc-lig"/>
    <property type="match status" value="1"/>
</dbReference>
<evidence type="ECO:0000256" key="5">
    <source>
        <dbReference type="RuleBase" id="RU361279"/>
    </source>
</evidence>
<dbReference type="STRING" id="1300341.I595_1406"/>
<organism evidence="6 7">
    <name type="scientific">Croceitalea dokdonensis DOKDO 023</name>
    <dbReference type="NCBI Taxonomy" id="1300341"/>
    <lineage>
        <taxon>Bacteria</taxon>
        <taxon>Pseudomonadati</taxon>
        <taxon>Bacteroidota</taxon>
        <taxon>Flavobacteriia</taxon>
        <taxon>Flavobacteriales</taxon>
        <taxon>Flavobacteriaceae</taxon>
        <taxon>Croceitalea</taxon>
    </lineage>
</organism>
<reference evidence="6 7" key="1">
    <citation type="submission" date="2015-09" db="EMBL/GenBank/DDBJ databases">
        <title>Genome sequence of the marine flavobacterium Croceitalea dokdonensis DOKDO 023 that contains proton- and sodium-pumping rhodopsins.</title>
        <authorList>
            <person name="Kwon S.-K."/>
            <person name="Lee H.K."/>
            <person name="Kwak M.-J."/>
            <person name="Kim J.F."/>
        </authorList>
    </citation>
    <scope>NUCLEOTIDE SEQUENCE [LARGE SCALE GENOMIC DNA]</scope>
    <source>
        <strain evidence="6 7">DOKDO 023</strain>
    </source>
</reference>
<dbReference type="GO" id="GO:0035999">
    <property type="term" value="P:tetrahydrofolate interconversion"/>
    <property type="evidence" value="ECO:0007669"/>
    <property type="project" value="TreeGrafter"/>
</dbReference>
<comment type="cofactor">
    <cofactor evidence="5">
        <name>Mg(2+)</name>
        <dbReference type="ChEBI" id="CHEBI:18420"/>
    </cofactor>
</comment>
<feature type="binding site" evidence="4">
    <location>
        <begin position="131"/>
        <end position="139"/>
    </location>
    <ligand>
        <name>ATP</name>
        <dbReference type="ChEBI" id="CHEBI:30616"/>
    </ligand>
</feature>
<keyword evidence="6" id="KW-0436">Ligase</keyword>
<dbReference type="AlphaFoldDB" id="A0A0P7AXR3"/>
<proteinExistence type="inferred from homology"/>
<protein>
    <recommendedName>
        <fullName evidence="5">5-formyltetrahydrofolate cyclo-ligase</fullName>
        <ecNumber evidence="5">6.3.3.2</ecNumber>
    </recommendedName>
</protein>
<evidence type="ECO:0000256" key="1">
    <source>
        <dbReference type="ARBA" id="ARBA00010638"/>
    </source>
</evidence>
<evidence type="ECO:0000313" key="6">
    <source>
        <dbReference type="EMBL" id="KPM32979.1"/>
    </source>
</evidence>
<keyword evidence="5" id="KW-0479">Metal-binding</keyword>
<comment type="caution">
    <text evidence="6">The sequence shown here is derived from an EMBL/GenBank/DDBJ whole genome shotgun (WGS) entry which is preliminary data.</text>
</comment>
<dbReference type="EC" id="6.3.3.2" evidence="5"/>
<evidence type="ECO:0000256" key="3">
    <source>
        <dbReference type="ARBA" id="ARBA00022840"/>
    </source>
</evidence>
<dbReference type="Gene3D" id="3.40.50.10420">
    <property type="entry name" value="NagB/RpiA/CoA transferase-like"/>
    <property type="match status" value="1"/>
</dbReference>
<dbReference type="EMBL" id="LDJX01000002">
    <property type="protein sequence ID" value="KPM32979.1"/>
    <property type="molecule type" value="Genomic_DNA"/>
</dbReference>
<dbReference type="PIRSF" id="PIRSF006806">
    <property type="entry name" value="FTHF_cligase"/>
    <property type="match status" value="1"/>
</dbReference>
<feature type="binding site" evidence="4">
    <location>
        <position position="55"/>
    </location>
    <ligand>
        <name>substrate</name>
    </ligand>
</feature>
<evidence type="ECO:0000313" key="7">
    <source>
        <dbReference type="Proteomes" id="UP000050280"/>
    </source>
</evidence>
<dbReference type="GO" id="GO:0046872">
    <property type="term" value="F:metal ion binding"/>
    <property type="evidence" value="ECO:0007669"/>
    <property type="project" value="UniProtKB-KW"/>
</dbReference>
<accession>A0A0P7AXR3</accession>
<feature type="binding site" evidence="4">
    <location>
        <position position="48"/>
    </location>
    <ligand>
        <name>substrate</name>
    </ligand>
</feature>
<comment type="catalytic activity">
    <reaction evidence="5">
        <text>(6S)-5-formyl-5,6,7,8-tetrahydrofolate + ATP = (6R)-5,10-methenyltetrahydrofolate + ADP + phosphate</text>
        <dbReference type="Rhea" id="RHEA:10488"/>
        <dbReference type="ChEBI" id="CHEBI:30616"/>
        <dbReference type="ChEBI" id="CHEBI:43474"/>
        <dbReference type="ChEBI" id="CHEBI:57455"/>
        <dbReference type="ChEBI" id="CHEBI:57457"/>
        <dbReference type="ChEBI" id="CHEBI:456216"/>
        <dbReference type="EC" id="6.3.3.2"/>
    </reaction>
</comment>